<dbReference type="Proteomes" id="UP000055045">
    <property type="component" value="Unassembled WGS sequence"/>
</dbReference>
<proteinExistence type="predicted"/>
<name>A0A101MD57_PENFR</name>
<organism evidence="1 2">
    <name type="scientific">Penicillium freii</name>
    <dbReference type="NCBI Taxonomy" id="48697"/>
    <lineage>
        <taxon>Eukaryota</taxon>
        <taxon>Fungi</taxon>
        <taxon>Dikarya</taxon>
        <taxon>Ascomycota</taxon>
        <taxon>Pezizomycotina</taxon>
        <taxon>Eurotiomycetes</taxon>
        <taxon>Eurotiomycetidae</taxon>
        <taxon>Eurotiales</taxon>
        <taxon>Aspergillaceae</taxon>
        <taxon>Penicillium</taxon>
    </lineage>
</organism>
<evidence type="ECO:0000313" key="1">
    <source>
        <dbReference type="EMBL" id="KUM58409.1"/>
    </source>
</evidence>
<keyword evidence="2" id="KW-1185">Reference proteome</keyword>
<dbReference type="OrthoDB" id="4366004at2759"/>
<reference evidence="1 2" key="1">
    <citation type="submission" date="2015-10" db="EMBL/GenBank/DDBJ databases">
        <title>Genome sequencing of Penicillium freii.</title>
        <authorList>
            <person name="Nguyen H.D."/>
            <person name="Visagie C.M."/>
            <person name="Seifert K.A."/>
        </authorList>
    </citation>
    <scope>NUCLEOTIDE SEQUENCE [LARGE SCALE GENOMIC DNA]</scope>
    <source>
        <strain evidence="1 2">DAOM 242723</strain>
    </source>
</reference>
<dbReference type="AlphaFoldDB" id="A0A101MD57"/>
<gene>
    <name evidence="1" type="ORF">ACN42_g8736</name>
</gene>
<accession>A0A101MD57</accession>
<comment type="caution">
    <text evidence="1">The sequence shown here is derived from an EMBL/GenBank/DDBJ whole genome shotgun (WGS) entry which is preliminary data.</text>
</comment>
<dbReference type="EMBL" id="LLXE01000285">
    <property type="protein sequence ID" value="KUM58409.1"/>
    <property type="molecule type" value="Genomic_DNA"/>
</dbReference>
<sequence>MIRGRLLPTVAVESGWSETMPRLQNDLNMFHTMTIDFVTGLPRTKKGFDAEAIYTCKSTKRIGSTPGKKTWKGYDWATAIPQDMQKGDWGIPVVWISNRDKRFLEGFWKGLFGGNGSIKLVIIIKWSMLTGNRVSGVAELYKCDRNGIPVREQRKAIFPYDSTAVNQQLVIKRRDLRGSGYDNPNGSLFFDLDLLRDFAIRALERINLVPAT</sequence>
<evidence type="ECO:0000313" key="2">
    <source>
        <dbReference type="Proteomes" id="UP000055045"/>
    </source>
</evidence>
<protein>
    <submittedName>
        <fullName evidence="1">Uncharacterized protein</fullName>
    </submittedName>
</protein>